<reference evidence="2 3" key="1">
    <citation type="submission" date="2016-10" db="EMBL/GenBank/DDBJ databases">
        <authorList>
            <person name="de Groot N.N."/>
        </authorList>
    </citation>
    <scope>NUCLEOTIDE SEQUENCE [LARGE SCALE GENOMIC DNA]</scope>
    <source>
        <strain evidence="2 3">MP1X4</strain>
    </source>
</reference>
<protein>
    <recommendedName>
        <fullName evidence="4">Galactose oxidase</fullName>
    </recommendedName>
</protein>
<keyword evidence="1" id="KW-0812">Transmembrane</keyword>
<dbReference type="GO" id="GO:0006355">
    <property type="term" value="P:regulation of DNA-templated transcription"/>
    <property type="evidence" value="ECO:0007669"/>
    <property type="project" value="TreeGrafter"/>
</dbReference>
<accession>A0A1H1SJR9</accession>
<dbReference type="STRING" id="652787.SAMN05216490_1222"/>
<dbReference type="Proteomes" id="UP000199679">
    <property type="component" value="Chromosome I"/>
</dbReference>
<dbReference type="SUPFAM" id="SSF50965">
    <property type="entry name" value="Galactose oxidase, central domain"/>
    <property type="match status" value="1"/>
</dbReference>
<dbReference type="GO" id="GO:0003677">
    <property type="term" value="F:DNA binding"/>
    <property type="evidence" value="ECO:0007669"/>
    <property type="project" value="TreeGrafter"/>
</dbReference>
<keyword evidence="1" id="KW-1133">Transmembrane helix</keyword>
<keyword evidence="1" id="KW-0472">Membrane</keyword>
<evidence type="ECO:0000313" key="2">
    <source>
        <dbReference type="EMBL" id="SDS47599.1"/>
    </source>
</evidence>
<keyword evidence="3" id="KW-1185">Reference proteome</keyword>
<dbReference type="PANTHER" id="PTHR35807:SF1">
    <property type="entry name" value="TRANSCRIPTIONAL REGULATOR REDD"/>
    <property type="match status" value="1"/>
</dbReference>
<dbReference type="AlphaFoldDB" id="A0A1H1SJR9"/>
<proteinExistence type="predicted"/>
<dbReference type="Gene3D" id="2.120.10.80">
    <property type="entry name" value="Kelch-type beta propeller"/>
    <property type="match status" value="1"/>
</dbReference>
<dbReference type="InterPro" id="IPR015915">
    <property type="entry name" value="Kelch-typ_b-propeller"/>
</dbReference>
<sequence>MRLGCKIFKIVFCFLCVLLIFRSEGYGQSYGLAFSSHEVFQDKRTSLDLSPDKTLCFNDNFDISFDISFIPNYAVYFGYIIRIIADDNRNIDLVYVDTTKGKGKHFNVIIGDRLSKVAFNISRDKLFGQWNKLSIKFDFDHDRILFYNGQTVFIENGMHLKKNSCYKVLFGINNYKEFQTTDTPPMKIRDIRVTENNQLKYNWPLNEVSGLVAHEIISQNDASVANPMWVTAMHRDWQKVQGITINGLASVAFDPQKEEVYLIASDSLYTYYVNTEKWQDKGYHGGDKIILNQGNQSIFNQFNQTLYNFFPNQKFAANYNFKSDLWNRKFSPNHITDLWHLNKFFSKADTTLYFLGGYGHLVYKNKVQQYHLNSGTWNDVKTTGDFFMPRYLAGLGTTANGDTAYILGGYGNSSGQQILNPRNIYDMMRFTVKDKAFKKLFELKVNDQDFAFANSLVIDDHNKTYYGLIFPQHKYNSTLQLIKGSLAKPDYTLMGSTIPYSFHDTHSFADLYYCPSSKRFIAVTLLRKDNGQTEVKIYTLQGPPFGTSTLPAIVKSKALWYKITGVIILGLVLVLYIYRRKRKVLTAVTISQPENPVVSKSTVTVPIDMSVSNLRVFDPKLHVKNTILLFGEFQVFDAEGIDITKYFTPLIKELFLIILLYSLRWGRGLSSDKLNEILWYDKSAKNAGNNRSVSIGKLKNLLDKMGYCHLSKDTGYWKVDIDHDHIYIDYYNYLNIVNDKEELDIKKIKYLSEITKRGNFLSDIEYEWLDFFKSEISNEVIDTYLHFAHSGRTHDPEFMVELANFIFYFDPVNEEAMIIKCKALATLGKHSLAKNAFDTFVKDYREIYGEDFKKDFNSVLG</sequence>
<evidence type="ECO:0000256" key="1">
    <source>
        <dbReference type="SAM" id="Phobius"/>
    </source>
</evidence>
<dbReference type="RefSeq" id="WP_091370330.1">
    <property type="nucleotide sequence ID" value="NZ_LT629740.1"/>
</dbReference>
<evidence type="ECO:0000313" key="3">
    <source>
        <dbReference type="Proteomes" id="UP000199679"/>
    </source>
</evidence>
<dbReference type="InterPro" id="IPR011043">
    <property type="entry name" value="Gal_Oxase/kelch_b-propeller"/>
</dbReference>
<name>A0A1H1SJR9_MUCMA</name>
<dbReference type="InterPro" id="IPR051677">
    <property type="entry name" value="AfsR-DnrI-RedD_regulator"/>
</dbReference>
<organism evidence="2 3">
    <name type="scientific">Mucilaginibacter mallensis</name>
    <dbReference type="NCBI Taxonomy" id="652787"/>
    <lineage>
        <taxon>Bacteria</taxon>
        <taxon>Pseudomonadati</taxon>
        <taxon>Bacteroidota</taxon>
        <taxon>Sphingobacteriia</taxon>
        <taxon>Sphingobacteriales</taxon>
        <taxon>Sphingobacteriaceae</taxon>
        <taxon>Mucilaginibacter</taxon>
    </lineage>
</organism>
<dbReference type="EMBL" id="LT629740">
    <property type="protein sequence ID" value="SDS47599.1"/>
    <property type="molecule type" value="Genomic_DNA"/>
</dbReference>
<dbReference type="OrthoDB" id="1110630at2"/>
<gene>
    <name evidence="2" type="ORF">SAMN05216490_1222</name>
</gene>
<evidence type="ECO:0008006" key="4">
    <source>
        <dbReference type="Google" id="ProtNLM"/>
    </source>
</evidence>
<dbReference type="PANTHER" id="PTHR35807">
    <property type="entry name" value="TRANSCRIPTIONAL REGULATOR REDD-RELATED"/>
    <property type="match status" value="1"/>
</dbReference>
<feature type="transmembrane region" description="Helical" evidence="1">
    <location>
        <begin position="559"/>
        <end position="578"/>
    </location>
</feature>